<protein>
    <submittedName>
        <fullName evidence="1">Uncharacterized protein</fullName>
    </submittedName>
</protein>
<evidence type="ECO:0000313" key="2">
    <source>
        <dbReference type="Proteomes" id="UP000595437"/>
    </source>
</evidence>
<accession>A0A7T8KEK6</accession>
<dbReference type="AlphaFoldDB" id="A0A7T8KEK6"/>
<keyword evidence="2" id="KW-1185">Reference proteome</keyword>
<name>A0A7T8KEK6_CALRO</name>
<organism evidence="1 2">
    <name type="scientific">Caligus rogercresseyi</name>
    <name type="common">Sea louse</name>
    <dbReference type="NCBI Taxonomy" id="217165"/>
    <lineage>
        <taxon>Eukaryota</taxon>
        <taxon>Metazoa</taxon>
        <taxon>Ecdysozoa</taxon>
        <taxon>Arthropoda</taxon>
        <taxon>Crustacea</taxon>
        <taxon>Multicrustacea</taxon>
        <taxon>Hexanauplia</taxon>
        <taxon>Copepoda</taxon>
        <taxon>Siphonostomatoida</taxon>
        <taxon>Caligidae</taxon>
        <taxon>Caligus</taxon>
    </lineage>
</organism>
<gene>
    <name evidence="1" type="ORF">FKW44_007324</name>
</gene>
<sequence>MASKEGLKDCCGGGDAREVRRFRHHGPAFSHHMCRRFLPTSTETRAALPCSTFFL</sequence>
<evidence type="ECO:0000313" key="1">
    <source>
        <dbReference type="EMBL" id="QQP54477.1"/>
    </source>
</evidence>
<dbReference type="EMBL" id="CP045893">
    <property type="protein sequence ID" value="QQP54477.1"/>
    <property type="molecule type" value="Genomic_DNA"/>
</dbReference>
<proteinExistence type="predicted"/>
<dbReference type="Proteomes" id="UP000595437">
    <property type="component" value="Chromosome 4"/>
</dbReference>
<reference evidence="2" key="1">
    <citation type="submission" date="2021-01" db="EMBL/GenBank/DDBJ databases">
        <title>Caligus Genome Assembly.</title>
        <authorList>
            <person name="Gallardo-Escarate C."/>
        </authorList>
    </citation>
    <scope>NUCLEOTIDE SEQUENCE [LARGE SCALE GENOMIC DNA]</scope>
</reference>